<protein>
    <submittedName>
        <fullName evidence="1">Uncharacterized protein</fullName>
    </submittedName>
</protein>
<dbReference type="EMBL" id="CP050857">
    <property type="protein sequence ID" value="QLH64568.1"/>
    <property type="molecule type" value="Genomic_DNA"/>
</dbReference>
<dbReference type="InterPro" id="IPR008966">
    <property type="entry name" value="Adhesion_dom_sf"/>
</dbReference>
<accession>A0A7D5NNV9</accession>
<evidence type="ECO:0000313" key="2">
    <source>
        <dbReference type="Proteomes" id="UP000042738"/>
    </source>
</evidence>
<dbReference type="AlphaFoldDB" id="A0A7D5NNV9"/>
<keyword evidence="1" id="KW-0614">Plasmid</keyword>
<gene>
    <name evidence="1" type="ORF">SYMBAF_17305</name>
</gene>
<dbReference type="RefSeq" id="WP_152609081.1">
    <property type="nucleotide sequence ID" value="NZ_CP050857.1"/>
</dbReference>
<proteinExistence type="predicted"/>
<dbReference type="Proteomes" id="UP000042738">
    <property type="component" value="Plasmid pSsAf2.3-2"/>
</dbReference>
<organism evidence="1 2">
    <name type="scientific">Serratia symbiotica</name>
    <dbReference type="NCBI Taxonomy" id="138074"/>
    <lineage>
        <taxon>Bacteria</taxon>
        <taxon>Pseudomonadati</taxon>
        <taxon>Pseudomonadota</taxon>
        <taxon>Gammaproteobacteria</taxon>
        <taxon>Enterobacterales</taxon>
        <taxon>Yersiniaceae</taxon>
        <taxon>Serratia</taxon>
    </lineage>
</organism>
<dbReference type="GeneID" id="93738233"/>
<evidence type="ECO:0000313" key="1">
    <source>
        <dbReference type="EMBL" id="QLH64568.1"/>
    </source>
</evidence>
<sequence>MPLPRARPQTTACLQYAESRAVGLQIADTNGNLADPGQPLTVGKLQPSDVNIEYTLCLVNHRQTLLASPYAGIIRSKLGY</sequence>
<name>A0A7D5NNV9_9GAMM</name>
<geneLocation type="plasmid" evidence="1 2">
    <name>pSsAf2.3-2</name>
</geneLocation>
<reference evidence="1 2" key="1">
    <citation type="journal article" date="2014" name="Genome Announc.">
        <title>Whole-Genome Sequence of Serratia symbiotica Strain CWBI-2.3T, a Free-Living Symbiont of the Black Bean Aphid Aphis fabae.</title>
        <authorList>
            <person name="Foray V."/>
            <person name="Grigorescu A.S."/>
            <person name="Sabri A."/>
            <person name="Haubruge E."/>
            <person name="Lognay G."/>
            <person name="Francis F."/>
            <person name="Fauconnier M.L."/>
            <person name="Hance T."/>
            <person name="Thonart P."/>
        </authorList>
    </citation>
    <scope>NUCLEOTIDE SEQUENCE [LARGE SCALE GENOMIC DNA]</scope>
    <source>
        <strain evidence="1">CWBI-2.3</strain>
        <plasmid evidence="1 2">pSsAf2.3-2</plasmid>
    </source>
</reference>
<dbReference type="SUPFAM" id="SSF49401">
    <property type="entry name" value="Bacterial adhesins"/>
    <property type="match status" value="1"/>
</dbReference>